<sequence>MNAGVSFPIHMTNNLFTPELIQAVSDWQRKPRDRMQRHKRALALQEHCFKLPNEYRQTSLTCYRQMSLDKKGVWKLLGHQSLDEQVSSWTLDMGFAKALLGGVPQVATGYQEVIFAIFPKPDQVVVNLKMLLDDEEFKQAVEAHKAEINFFSEGLGKYKNDQSEIVLNVGELLEADIWSFGGRSSSFEELVKLAFLHIHNREPRDEQELSVFRAENSEMECHAGASWLTHESTLNVLRRVRPQADELLARKEKEERLRREADAEIRSCATGE</sequence>
<name>A9BTH3_DELAS</name>
<keyword evidence="2" id="KW-1185">Reference proteome</keyword>
<dbReference type="EMBL" id="CP000884">
    <property type="protein sequence ID" value="ABX34941.1"/>
    <property type="molecule type" value="Genomic_DNA"/>
</dbReference>
<reference evidence="2" key="2">
    <citation type="submission" date="2007-11" db="EMBL/GenBank/DDBJ databases">
        <title>Complete sequence of Delftia acidovorans DSM 14801 / SPH-1.</title>
        <authorList>
            <person name="Copeland A."/>
            <person name="Lucas S."/>
            <person name="Lapidus A."/>
            <person name="Barry K."/>
            <person name="Glavina del Rio T."/>
            <person name="Dalin E."/>
            <person name="Tice H."/>
            <person name="Pitluck S."/>
            <person name="Lowry S."/>
            <person name="Clum A."/>
            <person name="Schmutz J."/>
            <person name="Larimer F."/>
            <person name="Land M."/>
            <person name="Hauser L."/>
            <person name="Kyrpides N."/>
            <person name="Kim E."/>
            <person name="Schleheck D."/>
            <person name="Richardson P."/>
        </authorList>
    </citation>
    <scope>NUCLEOTIDE SEQUENCE [LARGE SCALE GENOMIC DNA]</scope>
    <source>
        <strain evidence="2">DSM 14801 / SPH-1</strain>
    </source>
</reference>
<evidence type="ECO:0000313" key="1">
    <source>
        <dbReference type="EMBL" id="ABX34941.1"/>
    </source>
</evidence>
<proteinExistence type="predicted"/>
<dbReference type="KEGG" id="dac:Daci_2303"/>
<dbReference type="HOGENOM" id="CLU_1101249_0_0_4"/>
<organism evidence="1 2">
    <name type="scientific">Delftia acidovorans (strain DSM 14801 / SPH-1)</name>
    <dbReference type="NCBI Taxonomy" id="398578"/>
    <lineage>
        <taxon>Bacteria</taxon>
        <taxon>Pseudomonadati</taxon>
        <taxon>Pseudomonadota</taxon>
        <taxon>Betaproteobacteria</taxon>
        <taxon>Burkholderiales</taxon>
        <taxon>Comamonadaceae</taxon>
        <taxon>Delftia</taxon>
    </lineage>
</organism>
<evidence type="ECO:0000313" key="2">
    <source>
        <dbReference type="Proteomes" id="UP000000784"/>
    </source>
</evidence>
<dbReference type="STRING" id="398578.Daci_2303"/>
<gene>
    <name evidence="1" type="ordered locus">Daci_2303</name>
</gene>
<reference evidence="1 2" key="1">
    <citation type="journal article" date="2004" name="Appl. Environ. Microbiol.">
        <title>Mineralization of individual congeners of linear alkylbenzenesulfonate by defined pairs of heterotrophic bacteria.</title>
        <authorList>
            <person name="Schleheck D."/>
            <person name="Knepper T.P."/>
            <person name="Fischer K."/>
            <person name="Cook A.M."/>
        </authorList>
    </citation>
    <scope>NUCLEOTIDE SEQUENCE [LARGE SCALE GENOMIC DNA]</scope>
    <source>
        <strain evidence="2">DSM 14801 / SPH-1</strain>
    </source>
</reference>
<dbReference type="eggNOG" id="ENOG5032X5J">
    <property type="taxonomic scope" value="Bacteria"/>
</dbReference>
<dbReference type="AlphaFoldDB" id="A9BTH3"/>
<dbReference type="Proteomes" id="UP000000784">
    <property type="component" value="Chromosome"/>
</dbReference>
<accession>A9BTH3</accession>
<protein>
    <submittedName>
        <fullName evidence="1">Uncharacterized protein</fullName>
    </submittedName>
</protein>